<evidence type="ECO:0000259" key="2">
    <source>
        <dbReference type="Pfam" id="PF01243"/>
    </source>
</evidence>
<dbReference type="AlphaFoldDB" id="A0A937RKN2"/>
<evidence type="ECO:0000313" key="4">
    <source>
        <dbReference type="Proteomes" id="UP000604475"/>
    </source>
</evidence>
<proteinExistence type="predicted"/>
<dbReference type="GO" id="GO:0005829">
    <property type="term" value="C:cytosol"/>
    <property type="evidence" value="ECO:0007669"/>
    <property type="project" value="TreeGrafter"/>
</dbReference>
<keyword evidence="4" id="KW-1185">Reference proteome</keyword>
<dbReference type="Proteomes" id="UP000604475">
    <property type="component" value="Unassembled WGS sequence"/>
</dbReference>
<evidence type="ECO:0000313" key="3">
    <source>
        <dbReference type="EMBL" id="MBL7628178.1"/>
    </source>
</evidence>
<keyword evidence="1" id="KW-0560">Oxidoreductase</keyword>
<dbReference type="InterPro" id="IPR019920">
    <property type="entry name" value="F420-binding_dom_put"/>
</dbReference>
<dbReference type="SUPFAM" id="SSF50475">
    <property type="entry name" value="FMN-binding split barrel"/>
    <property type="match status" value="1"/>
</dbReference>
<feature type="domain" description="Pyridoxamine 5'-phosphate oxidase N-terminal" evidence="2">
    <location>
        <begin position="8"/>
        <end position="133"/>
    </location>
</feature>
<dbReference type="InterPro" id="IPR011576">
    <property type="entry name" value="Pyridox_Oxase_N"/>
</dbReference>
<sequence>MVAMSAGEWREFLLEGTRTGKLGTVRADGRPHVAPVWFVLDGDDILFNTGANTVKGRNLRRDGRVSFCVEDDTPPYAFVIINGTVAISDYLPDVRRWATAIGGRYMGVHRAEEFGRRNGVPGELLVRLTPTSVVAEHAIAD</sequence>
<evidence type="ECO:0000256" key="1">
    <source>
        <dbReference type="ARBA" id="ARBA00023002"/>
    </source>
</evidence>
<name>A0A937RKN2_9ACTN</name>
<dbReference type="InterPro" id="IPR012349">
    <property type="entry name" value="Split_barrel_FMN-bd"/>
</dbReference>
<dbReference type="Pfam" id="PF01243">
    <property type="entry name" value="PNPOx_N"/>
    <property type="match status" value="1"/>
</dbReference>
<dbReference type="RefSeq" id="WP_203005216.1">
    <property type="nucleotide sequence ID" value="NZ_JADWYU010000236.1"/>
</dbReference>
<dbReference type="Gene3D" id="2.30.110.10">
    <property type="entry name" value="Electron Transport, Fmn-binding Protein, Chain A"/>
    <property type="match status" value="1"/>
</dbReference>
<reference evidence="3" key="1">
    <citation type="submission" date="2020-12" db="EMBL/GenBank/DDBJ databases">
        <title>Genomic characterization of non-nitrogen-fixing Frankia strains.</title>
        <authorList>
            <person name="Carlos-Shanley C."/>
            <person name="Guerra T."/>
            <person name="Hahn D."/>
        </authorList>
    </citation>
    <scope>NUCLEOTIDE SEQUENCE</scope>
    <source>
        <strain evidence="3">CN6</strain>
    </source>
</reference>
<dbReference type="PANTHER" id="PTHR35176:SF1">
    <property type="entry name" value="F420H(2)-DEPENDENT BILIVERDIN REDUCTASE"/>
    <property type="match status" value="1"/>
</dbReference>
<dbReference type="GO" id="GO:0070967">
    <property type="term" value="F:coenzyme F420 binding"/>
    <property type="evidence" value="ECO:0007669"/>
    <property type="project" value="TreeGrafter"/>
</dbReference>
<dbReference type="GO" id="GO:0016627">
    <property type="term" value="F:oxidoreductase activity, acting on the CH-CH group of donors"/>
    <property type="evidence" value="ECO:0007669"/>
    <property type="project" value="TreeGrafter"/>
</dbReference>
<protein>
    <submittedName>
        <fullName evidence="3">PPOX class F420-dependent oxidoreductase</fullName>
    </submittedName>
</protein>
<dbReference type="PANTHER" id="PTHR35176">
    <property type="entry name" value="HEME OXYGENASE HI_0854-RELATED"/>
    <property type="match status" value="1"/>
</dbReference>
<comment type="caution">
    <text evidence="3">The sequence shown here is derived from an EMBL/GenBank/DDBJ whole genome shotgun (WGS) entry which is preliminary data.</text>
</comment>
<dbReference type="InterPro" id="IPR052019">
    <property type="entry name" value="F420H2_bilvrd_red/Heme_oxyg"/>
</dbReference>
<accession>A0A937RKN2</accession>
<dbReference type="EMBL" id="JAEACQ010000175">
    <property type="protein sequence ID" value="MBL7628178.1"/>
    <property type="molecule type" value="Genomic_DNA"/>
</dbReference>
<dbReference type="NCBIfam" id="TIGR03618">
    <property type="entry name" value="Rv1155_F420"/>
    <property type="match status" value="1"/>
</dbReference>
<organism evidence="3 4">
    <name type="scientific">Frankia nepalensis</name>
    <dbReference type="NCBI Taxonomy" id="1836974"/>
    <lineage>
        <taxon>Bacteria</taxon>
        <taxon>Bacillati</taxon>
        <taxon>Actinomycetota</taxon>
        <taxon>Actinomycetes</taxon>
        <taxon>Frankiales</taxon>
        <taxon>Frankiaceae</taxon>
        <taxon>Frankia</taxon>
    </lineage>
</organism>
<gene>
    <name evidence="3" type="ORF">I7412_13670</name>
</gene>